<reference evidence="1 2" key="1">
    <citation type="submission" date="2017-06" db="EMBL/GenBank/DDBJ databases">
        <title>Genome sequencing of cyanobaciteial culture collection at National Institute for Environmental Studies (NIES).</title>
        <authorList>
            <person name="Hirose Y."/>
            <person name="Shimura Y."/>
            <person name="Fujisawa T."/>
            <person name="Nakamura Y."/>
            <person name="Kawachi M."/>
        </authorList>
    </citation>
    <scope>NUCLEOTIDE SEQUENCE [LARGE SCALE GENOMIC DNA]</scope>
    <source>
        <strain evidence="1 2">NIES-23</strain>
    </source>
</reference>
<protein>
    <submittedName>
        <fullName evidence="1">Uncharacterized protein</fullName>
    </submittedName>
</protein>
<dbReference type="AlphaFoldDB" id="A0A1Z4KIY6"/>
<accession>A0A1Z4KIY6</accession>
<gene>
    <name evidence="1" type="ORF">NIES23_17360</name>
</gene>
<dbReference type="Proteomes" id="UP000217507">
    <property type="component" value="Chromosome"/>
</dbReference>
<evidence type="ECO:0000313" key="1">
    <source>
        <dbReference type="EMBL" id="BAY68946.1"/>
    </source>
</evidence>
<name>A0A1Z4KIY6_ANAVA</name>
<dbReference type="EMBL" id="AP018216">
    <property type="protein sequence ID" value="BAY68946.1"/>
    <property type="molecule type" value="Genomic_DNA"/>
</dbReference>
<sequence>MSNNRDLPKNPLIRDGVSQRQRQVSALSPASIGVDERDLADFLVLVYRLSAKVMYYRAENQPWSPSDADGNWQNFFEGNTPIQIALISKVSPQVVKDIYSQKLAAFLAERTVTSLSEVLSIWKTEILTKIQQWYLGIEAYTPLKSVIKGLVKTNLTEPLMRMQSFELGCGNVDEEFYRGFSGVFGLTIDAPLRSDRTPLMGTVKDARTELDTVFQVLLQTYRQIIQQAPNYLKASLSDRQDHQPFLSLYFAFLEVLQPARDDLNRLTQRHLDFFYRQVLLLPDRPAQADQVHLLFELAKSQREYKLTAGTSFKAGKDATGVDLFYQLDAETVIHKAQIASLKGLFLDSQERKTAAVPQNLTGLYASPVANSVDGKGGAFPQEQIVKTWLPFGNEQRDHARLGVAIASDVLLLQEGRRVVEFKLSLGGFFPRLPDNQLHQAFVVYLSGEKAWIPAPILPVGQLATNGQEQTRWDGSNLYLVVELAADVAPILPYRPDAPIPYDPKELNLPLQLERPIPVARLELNHQLLVNERSPYHYFRDAQILDITVQTRVDEVRNLVVQNDVSVLNPARPFEPFGFQPQDKANLYIGSQEVLQKRLIALTISLELATPKPNNWIEFYAGYDIPANFQPGKVKIQGLRQKTWYPTTANVTANLLDTPEISLTSKLANLKLDSFDQSAPVEMFTPQTKTGFLRLQLSGNFLHEQYPRVLAKQVLAAATNQTVVVSSNQKRQAVIGAYYRRPDKSIFAATTYYVNLDDEPIIPNEPYLPVVRSLSLKYTAQAGMSDCILFHLHPFGGFAKVNLAVNPPLLPYFNQEGELFIGLQNLDPPTALPLLFQVAEETADISLRRQEEYKLQWYYLKDNAWESLGDRIVNDASNGLVTSGIINLGIPADISRNQTTILDPNFHWLKVTIPARSRTVCEIIGVHTQAARVTFKDAGNDPNHLGSPLAGGTISKLAVPQPEVKKIAQPYTSFGGRVKEQPENFYIRISERLRHKGRAVAIFDYERLVLEKFPQIYKVRCINHGQFDDAQEQLYELAPGSVTLAVIPDLSQRSTTNDLEPKVNINLLQEIEKYLASVSSPWAMIKVVNPQYERIQVDFQVKLKAPYSSNFGYYRRELQQAIVGFLTPWTVDSGADINFGGKVYRSSILKFVEEQYYVDYVVNFKMNLNNQQDIREAIAITPRSVITSVSPKTSNQDHMIEEFIEQAIVFNNQKLESGVLGYESLNDLELGE</sequence>
<proteinExistence type="predicted"/>
<evidence type="ECO:0000313" key="2">
    <source>
        <dbReference type="Proteomes" id="UP000217507"/>
    </source>
</evidence>
<organism evidence="1 2">
    <name type="scientific">Trichormus variabilis NIES-23</name>
    <dbReference type="NCBI Taxonomy" id="1973479"/>
    <lineage>
        <taxon>Bacteria</taxon>
        <taxon>Bacillati</taxon>
        <taxon>Cyanobacteriota</taxon>
        <taxon>Cyanophyceae</taxon>
        <taxon>Nostocales</taxon>
        <taxon>Nostocaceae</taxon>
        <taxon>Trichormus</taxon>
    </lineage>
</organism>